<protein>
    <submittedName>
        <fullName evidence="1">Zinc-dependent peptidase</fullName>
    </submittedName>
</protein>
<dbReference type="InterPro" id="IPR010384">
    <property type="entry name" value="MtfA_fam"/>
</dbReference>
<dbReference type="RefSeq" id="WP_250198951.1">
    <property type="nucleotide sequence ID" value="NZ_CP097636.1"/>
</dbReference>
<dbReference type="InterPro" id="IPR024079">
    <property type="entry name" value="MetalloPept_cat_dom_sf"/>
</dbReference>
<dbReference type="SUPFAM" id="SSF55486">
    <property type="entry name" value="Metalloproteases ('zincins'), catalytic domain"/>
    <property type="match status" value="1"/>
</dbReference>
<dbReference type="Gene3D" id="1.10.472.150">
    <property type="entry name" value="Glucose-regulated metallo-peptidase M90, N-terminal domain"/>
    <property type="match status" value="1"/>
</dbReference>
<dbReference type="Gene3D" id="3.40.390.10">
    <property type="entry name" value="Collagenase (Catalytic Domain)"/>
    <property type="match status" value="1"/>
</dbReference>
<dbReference type="Pfam" id="PF06167">
    <property type="entry name" value="Peptidase_M90"/>
    <property type="match status" value="1"/>
</dbReference>
<evidence type="ECO:0000313" key="2">
    <source>
        <dbReference type="Proteomes" id="UP001056201"/>
    </source>
</evidence>
<dbReference type="CDD" id="cd20169">
    <property type="entry name" value="Peptidase_M90_mtfA"/>
    <property type="match status" value="1"/>
</dbReference>
<keyword evidence="2" id="KW-1185">Reference proteome</keyword>
<reference evidence="1" key="1">
    <citation type="submission" date="2022-05" db="EMBL/GenBank/DDBJ databases">
        <title>An RpoN-dependent PEP-CTERM gene is involved in floc formation of an Aquincola tertiaricarbonis strain.</title>
        <authorList>
            <person name="Qiu D."/>
            <person name="Xia M."/>
        </authorList>
    </citation>
    <scope>NUCLEOTIDE SEQUENCE</scope>
    <source>
        <strain evidence="1">RN12</strain>
    </source>
</reference>
<accession>A0ABY4SBM1</accession>
<organism evidence="1 2">
    <name type="scientific">Aquincola tertiaricarbonis</name>
    <dbReference type="NCBI Taxonomy" id="391953"/>
    <lineage>
        <taxon>Bacteria</taxon>
        <taxon>Pseudomonadati</taxon>
        <taxon>Pseudomonadota</taxon>
        <taxon>Betaproteobacteria</taxon>
        <taxon>Burkholderiales</taxon>
        <taxon>Sphaerotilaceae</taxon>
        <taxon>Aquincola</taxon>
    </lineage>
</organism>
<dbReference type="PANTHER" id="PTHR30164:SF2">
    <property type="entry name" value="PROTEIN MTFA"/>
    <property type="match status" value="1"/>
</dbReference>
<name>A0ABY4SBM1_AQUTE</name>
<dbReference type="InterPro" id="IPR042252">
    <property type="entry name" value="MtfA_N"/>
</dbReference>
<evidence type="ECO:0000313" key="1">
    <source>
        <dbReference type="EMBL" id="URI10747.1"/>
    </source>
</evidence>
<sequence length="272" mass="30911">MAMIFLALAGLLLAAWLLGQPWWREQRRRRWRAQPFPAAWRRILRRRVPLVRRLPADLQLQLKQRIQVFLAEVPIIGCQGLEVTDEMRVTVAAQASLLLLNRPRAAFTELRQVLLYPGAFVVDRVRPGGAGVQHDDRRVLSGESWSQGQVLLSWADALQGAADPDDGHNVVIHEFAHQLDQITGTANGAPPLSGRRHYERWSRVLGEAFGQLRQRLAEGEPTLFDPYGATDPAEFFAVATEVFFEQPRRLAAEHPALYQELRGYYQVDPAKW</sequence>
<dbReference type="EMBL" id="CP097636">
    <property type="protein sequence ID" value="URI10747.1"/>
    <property type="molecule type" value="Genomic_DNA"/>
</dbReference>
<dbReference type="PANTHER" id="PTHR30164">
    <property type="entry name" value="MTFA PEPTIDASE"/>
    <property type="match status" value="1"/>
</dbReference>
<dbReference type="Proteomes" id="UP001056201">
    <property type="component" value="Chromosome 2"/>
</dbReference>
<proteinExistence type="predicted"/>
<gene>
    <name evidence="1" type="ORF">MW290_17305</name>
</gene>